<evidence type="ECO:0000313" key="18">
    <source>
        <dbReference type="Proteomes" id="UP001472866"/>
    </source>
</evidence>
<dbReference type="InterPro" id="IPR018957">
    <property type="entry name" value="Znf_C3HC4_RING-type"/>
</dbReference>
<evidence type="ECO:0000256" key="7">
    <source>
        <dbReference type="ARBA" id="ARBA00022771"/>
    </source>
</evidence>
<keyword evidence="8" id="KW-0862">Zinc</keyword>
<dbReference type="Gene3D" id="3.30.40.10">
    <property type="entry name" value="Zinc/RING finger domain, C3HC4 (zinc finger)"/>
    <property type="match status" value="1"/>
</dbReference>
<evidence type="ECO:0000256" key="8">
    <source>
        <dbReference type="ARBA" id="ARBA00022833"/>
    </source>
</evidence>
<comment type="pathway">
    <text evidence="2">Protein modification; protein ubiquitination.</text>
</comment>
<evidence type="ECO:0000259" key="16">
    <source>
        <dbReference type="Pfam" id="PF04757"/>
    </source>
</evidence>
<keyword evidence="7" id="KW-0863">Zinc-finger</keyword>
<keyword evidence="5" id="KW-0812">Transmembrane</keyword>
<dbReference type="Proteomes" id="UP001472866">
    <property type="component" value="Chromosome 08"/>
</dbReference>
<keyword evidence="18" id="KW-1185">Reference proteome</keyword>
<proteinExistence type="inferred from homology"/>
<keyword evidence="10" id="KW-1133">Transmembrane helix</keyword>
<dbReference type="GO" id="GO:0008270">
    <property type="term" value="F:zinc ion binding"/>
    <property type="evidence" value="ECO:0007669"/>
    <property type="project" value="UniProtKB-KW"/>
</dbReference>
<dbReference type="InterPro" id="IPR006845">
    <property type="entry name" value="Pex_N"/>
</dbReference>
<evidence type="ECO:0000259" key="15">
    <source>
        <dbReference type="Pfam" id="PF00097"/>
    </source>
</evidence>
<sequence>MQSNLDNLGAVRVVARTPRSLAPILDAGATQTLRRLLHDTFASFFTKFLPDSPGGPKKYAHEVASLLHLYFTLVSLAKDGGTIGESLYWIARDNLVKPGQSQSLGDPEARRRFRRCVWAAAVHVAGPYLDARLAELRDVAEEELNVRRQVRAMEAEGSRQSPPRAMSGYTSPASVAGYEYSLPLSSDRIKELGLAAFVAIHPYAKLALGLRDVAARVAFSAGLSRASTLEHLLTGSRVRRLTGREAEGLRSDREARRSRALMEASSRGGGWPSWIKTKALRAKHLSEDWNKALLALVAVGCKGLEWWYSSGEEASKESRAEALDLPAPPRPSTERRLPKSSRLCPICRREKKDPAVLTASGFVFCYACVMSHVKDSGTCPVTDAPASEAHVRRLYFTS</sequence>
<evidence type="ECO:0000256" key="4">
    <source>
        <dbReference type="ARBA" id="ARBA00022448"/>
    </source>
</evidence>
<evidence type="ECO:0000256" key="14">
    <source>
        <dbReference type="SAM" id="MobiDB-lite"/>
    </source>
</evidence>
<evidence type="ECO:0000256" key="1">
    <source>
        <dbReference type="ARBA" id="ARBA00004585"/>
    </source>
</evidence>
<name>A0AAX4PDK3_9CHLO</name>
<evidence type="ECO:0000256" key="11">
    <source>
        <dbReference type="ARBA" id="ARBA00023136"/>
    </source>
</evidence>
<dbReference type="GO" id="GO:0005778">
    <property type="term" value="C:peroxisomal membrane"/>
    <property type="evidence" value="ECO:0007669"/>
    <property type="project" value="UniProtKB-SubCell"/>
</dbReference>
<evidence type="ECO:0000256" key="13">
    <source>
        <dbReference type="ARBA" id="ARBA00029692"/>
    </source>
</evidence>
<dbReference type="GO" id="GO:0006513">
    <property type="term" value="P:protein monoubiquitination"/>
    <property type="evidence" value="ECO:0007669"/>
    <property type="project" value="TreeGrafter"/>
</dbReference>
<reference evidence="17 18" key="1">
    <citation type="submission" date="2024-03" db="EMBL/GenBank/DDBJ databases">
        <title>Complete genome sequence of the green alga Chloropicon roscoffensis RCC1871.</title>
        <authorList>
            <person name="Lemieux C."/>
            <person name="Pombert J.-F."/>
            <person name="Otis C."/>
            <person name="Turmel M."/>
        </authorList>
    </citation>
    <scope>NUCLEOTIDE SEQUENCE [LARGE SCALE GENOMIC DNA]</scope>
    <source>
        <strain evidence="17 18">RCC1871</strain>
    </source>
</reference>
<evidence type="ECO:0000256" key="3">
    <source>
        <dbReference type="ARBA" id="ARBA00008704"/>
    </source>
</evidence>
<dbReference type="Pfam" id="PF04757">
    <property type="entry name" value="Pex2_Pex12"/>
    <property type="match status" value="1"/>
</dbReference>
<evidence type="ECO:0000256" key="2">
    <source>
        <dbReference type="ARBA" id="ARBA00004906"/>
    </source>
</evidence>
<evidence type="ECO:0000313" key="17">
    <source>
        <dbReference type="EMBL" id="WZN64035.1"/>
    </source>
</evidence>
<dbReference type="InterPro" id="IPR017375">
    <property type="entry name" value="PEX12"/>
</dbReference>
<dbReference type="GO" id="GO:1990429">
    <property type="term" value="C:peroxisomal importomer complex"/>
    <property type="evidence" value="ECO:0007669"/>
    <property type="project" value="TreeGrafter"/>
</dbReference>
<keyword evidence="4" id="KW-0813">Transport</keyword>
<feature type="domain" description="Pex N-terminal" evidence="16">
    <location>
        <begin position="31"/>
        <end position="309"/>
    </location>
</feature>
<dbReference type="PANTHER" id="PTHR12888">
    <property type="entry name" value="PEROXISOME ASSEMBLY PROTEIN 12 PEROXIN-12"/>
    <property type="match status" value="1"/>
</dbReference>
<organism evidence="17 18">
    <name type="scientific">Chloropicon roscoffensis</name>
    <dbReference type="NCBI Taxonomy" id="1461544"/>
    <lineage>
        <taxon>Eukaryota</taxon>
        <taxon>Viridiplantae</taxon>
        <taxon>Chlorophyta</taxon>
        <taxon>Chloropicophyceae</taxon>
        <taxon>Chloropicales</taxon>
        <taxon>Chloropicaceae</taxon>
        <taxon>Chloropicon</taxon>
    </lineage>
</organism>
<dbReference type="EMBL" id="CP151508">
    <property type="protein sequence ID" value="WZN64035.1"/>
    <property type="molecule type" value="Genomic_DNA"/>
</dbReference>
<dbReference type="GO" id="GO:0004842">
    <property type="term" value="F:ubiquitin-protein transferase activity"/>
    <property type="evidence" value="ECO:0007669"/>
    <property type="project" value="TreeGrafter"/>
</dbReference>
<feature type="region of interest" description="Disordered" evidence="14">
    <location>
        <begin position="318"/>
        <end position="337"/>
    </location>
</feature>
<evidence type="ECO:0000256" key="5">
    <source>
        <dbReference type="ARBA" id="ARBA00022692"/>
    </source>
</evidence>
<gene>
    <name evidence="17" type="ORF">HKI87_08g55890</name>
</gene>
<dbReference type="SUPFAM" id="SSF57850">
    <property type="entry name" value="RING/U-box"/>
    <property type="match status" value="1"/>
</dbReference>
<keyword evidence="12" id="KW-0576">Peroxisome</keyword>
<comment type="subcellular location">
    <subcellularLocation>
        <location evidence="1">Peroxisome membrane</location>
        <topology evidence="1">Multi-pass membrane protein</topology>
    </subcellularLocation>
</comment>
<evidence type="ECO:0000256" key="9">
    <source>
        <dbReference type="ARBA" id="ARBA00022927"/>
    </source>
</evidence>
<keyword evidence="6" id="KW-0479">Metal-binding</keyword>
<accession>A0AAX4PDK3</accession>
<dbReference type="GO" id="GO:0016558">
    <property type="term" value="P:protein import into peroxisome matrix"/>
    <property type="evidence" value="ECO:0007669"/>
    <property type="project" value="InterPro"/>
</dbReference>
<feature type="domain" description="Zinc finger C3HC4 RING-type" evidence="15">
    <location>
        <begin position="344"/>
        <end position="381"/>
    </location>
</feature>
<comment type="similarity">
    <text evidence="3">Belongs to the pex2/pex10/pex12 family.</text>
</comment>
<dbReference type="AlphaFoldDB" id="A0AAX4PDK3"/>
<dbReference type="Pfam" id="PF00097">
    <property type="entry name" value="zf-C3HC4"/>
    <property type="match status" value="1"/>
</dbReference>
<dbReference type="PANTHER" id="PTHR12888:SF0">
    <property type="entry name" value="PEROXISOME ASSEMBLY PROTEIN 12"/>
    <property type="match status" value="1"/>
</dbReference>
<keyword evidence="11" id="KW-0472">Membrane</keyword>
<protein>
    <recommendedName>
        <fullName evidence="13">Peroxin-12</fullName>
    </recommendedName>
</protein>
<evidence type="ECO:0000256" key="12">
    <source>
        <dbReference type="ARBA" id="ARBA00023140"/>
    </source>
</evidence>
<evidence type="ECO:0000256" key="6">
    <source>
        <dbReference type="ARBA" id="ARBA00022723"/>
    </source>
</evidence>
<keyword evidence="9" id="KW-0653">Protein transport</keyword>
<evidence type="ECO:0000256" key="10">
    <source>
        <dbReference type="ARBA" id="ARBA00022989"/>
    </source>
</evidence>
<dbReference type="InterPro" id="IPR013083">
    <property type="entry name" value="Znf_RING/FYVE/PHD"/>
</dbReference>
<dbReference type="CDD" id="cd16451">
    <property type="entry name" value="mRING_PEX12"/>
    <property type="match status" value="1"/>
</dbReference>